<dbReference type="AlphaFoldDB" id="A0A0D6PBQ4"/>
<gene>
    <name evidence="1" type="ORF">Asru_0729_03</name>
</gene>
<sequence>MLLLLAGARGARAQGDPDGGDPDAGREFPKTLILDEPGIDDEISLPTLSRIGYGAAPGAPGYVQNGVAFEVDKTITERIDLQLTGGYLDLAGGDGRRRDGWDDLALTSKYVVVQAPESETIVTLGLTRSFGGTGAARVGAERSGSTAPTLYVGQGLGTAPVAAAWRPFAVTGTLAYEVPDDTHAGAGARFPQTLQIAGSVQYSLHYLAPWIVPWAARAGLADWVGTGLTRLIPIVEASYAVPTTDATGSDARQGLIAPGLIYAGEGYQLAVEALVPLTRASGTSVGVIAQLNLSFRAIGLGALARPLF</sequence>
<comment type="caution">
    <text evidence="1">The sequence shown here is derived from an EMBL/GenBank/DDBJ whole genome shotgun (WGS) entry which is preliminary data.</text>
</comment>
<dbReference type="Proteomes" id="UP000032680">
    <property type="component" value="Unassembled WGS sequence"/>
</dbReference>
<organism evidence="1 2">
    <name type="scientific">Acidisphaera rubrifaciens HS-AP3</name>
    <dbReference type="NCBI Taxonomy" id="1231350"/>
    <lineage>
        <taxon>Bacteria</taxon>
        <taxon>Pseudomonadati</taxon>
        <taxon>Pseudomonadota</taxon>
        <taxon>Alphaproteobacteria</taxon>
        <taxon>Acetobacterales</taxon>
        <taxon>Acetobacteraceae</taxon>
        <taxon>Acidisphaera</taxon>
    </lineage>
</organism>
<evidence type="ECO:0000313" key="2">
    <source>
        <dbReference type="Proteomes" id="UP000032680"/>
    </source>
</evidence>
<name>A0A0D6PBQ4_9PROT</name>
<keyword evidence="2" id="KW-1185">Reference proteome</keyword>
<proteinExistence type="predicted"/>
<protein>
    <submittedName>
        <fullName evidence="1">Uncharacterized protein</fullName>
    </submittedName>
</protein>
<dbReference type="EMBL" id="BANB01000728">
    <property type="protein sequence ID" value="GAN78294.1"/>
    <property type="molecule type" value="Genomic_DNA"/>
</dbReference>
<accession>A0A0D6PBQ4</accession>
<reference evidence="1 2" key="1">
    <citation type="submission" date="2012-11" db="EMBL/GenBank/DDBJ databases">
        <title>Whole genome sequence of Acidisphaera rubrifaciens HS-AP3.</title>
        <authorList>
            <person name="Azuma Y."/>
            <person name="Higashiura N."/>
            <person name="Hirakawa H."/>
            <person name="Matsushita K."/>
        </authorList>
    </citation>
    <scope>NUCLEOTIDE SEQUENCE [LARGE SCALE GENOMIC DNA]</scope>
    <source>
        <strain evidence="1 2">HS-AP3</strain>
    </source>
</reference>
<evidence type="ECO:0000313" key="1">
    <source>
        <dbReference type="EMBL" id="GAN78294.1"/>
    </source>
</evidence>